<keyword evidence="3" id="KW-1185">Reference proteome</keyword>
<evidence type="ECO:0000313" key="2">
    <source>
        <dbReference type="EMBL" id="MFE4105061.1"/>
    </source>
</evidence>
<accession>A0ABW6IA82</accession>
<reference evidence="2 3" key="1">
    <citation type="submission" date="2024-10" db="EMBL/GenBank/DDBJ databases">
        <authorList>
            <person name="Ratan Roy A."/>
            <person name="Morales Sandoval P.H."/>
            <person name="De Los Santos Villalobos S."/>
            <person name="Chakraborty S."/>
            <person name="Mukherjee J."/>
        </authorList>
    </citation>
    <scope>NUCLEOTIDE SEQUENCE [LARGE SCALE GENOMIC DNA]</scope>
    <source>
        <strain evidence="2 3">S1</strain>
    </source>
</reference>
<dbReference type="RefSeq" id="WP_377961002.1">
    <property type="nucleotide sequence ID" value="NZ_JBHZOL010000013.1"/>
</dbReference>
<dbReference type="InterPro" id="IPR025349">
    <property type="entry name" value="DUF4253"/>
</dbReference>
<evidence type="ECO:0000313" key="3">
    <source>
        <dbReference type="Proteomes" id="UP001600165"/>
    </source>
</evidence>
<dbReference type="EMBL" id="JBHZOL010000013">
    <property type="protein sequence ID" value="MFE4105061.1"/>
    <property type="molecule type" value="Genomic_DNA"/>
</dbReference>
<evidence type="ECO:0000259" key="1">
    <source>
        <dbReference type="Pfam" id="PF14062"/>
    </source>
</evidence>
<comment type="caution">
    <text evidence="2">The sequence shown here is derived from an EMBL/GenBank/DDBJ whole genome shotgun (WGS) entry which is preliminary data.</text>
</comment>
<dbReference type="Pfam" id="PF14062">
    <property type="entry name" value="DUF4253"/>
    <property type="match status" value="1"/>
</dbReference>
<gene>
    <name evidence="2" type="ORF">ACFVKH_02145</name>
</gene>
<organism evidence="2 3">
    <name type="scientific">Almyronema epifaneia S1</name>
    <dbReference type="NCBI Taxonomy" id="2991925"/>
    <lineage>
        <taxon>Bacteria</taxon>
        <taxon>Bacillati</taxon>
        <taxon>Cyanobacteriota</taxon>
        <taxon>Cyanophyceae</taxon>
        <taxon>Nodosilineales</taxon>
        <taxon>Nodosilineaceae</taxon>
        <taxon>Almyronema</taxon>
        <taxon>Almyronema epifaneia</taxon>
    </lineage>
</organism>
<feature type="domain" description="DUF4253" evidence="1">
    <location>
        <begin position="194"/>
        <end position="297"/>
    </location>
</feature>
<proteinExistence type="predicted"/>
<name>A0ABW6IA82_9CYAN</name>
<protein>
    <submittedName>
        <fullName evidence="2">DUF4253 domain-containing protein</fullName>
    </submittedName>
</protein>
<dbReference type="Proteomes" id="UP001600165">
    <property type="component" value="Unassembled WGS sequence"/>
</dbReference>
<sequence length="300" mass="33562">MLNTVDALAALLHGSWLEKHTLTPLTIAESEQIAFALQVEAANALAAWQLLRSHLQQTQRYPILSEGWGSDDFFARFYYQEEVSSGTLQNTSPESILAQVATADTDAFLAARQAASADYLEDAIPSALENTKAYCGTCPTESKIRELIADGTVCTELDLEKWLFNWELQNCEAKALTPLDTCHLDWFTPDNPTLLLLPIDQGWQSLAYLHWYGACSVGTPIASRFLQKWHQQYHAELVCHYGTMLQLQVGKRPASPAAAFELAWQQVALAECTILLPGVSLRDQARALLNLDRWFLHERP</sequence>